<evidence type="ECO:0000256" key="1">
    <source>
        <dbReference type="ARBA" id="ARBA00022801"/>
    </source>
</evidence>
<name>A0A1F7Z1H2_9BACT</name>
<dbReference type="EMBL" id="MGGP01000003">
    <property type="protein sequence ID" value="OGM33407.1"/>
    <property type="molecule type" value="Genomic_DNA"/>
</dbReference>
<dbReference type="Gene3D" id="2.40.260.10">
    <property type="entry name" value="Sortase"/>
    <property type="match status" value="1"/>
</dbReference>
<dbReference type="AlphaFoldDB" id="A0A1F7Z1H2"/>
<dbReference type="SUPFAM" id="SSF63817">
    <property type="entry name" value="Sortase"/>
    <property type="match status" value="1"/>
</dbReference>
<dbReference type="GO" id="GO:0016787">
    <property type="term" value="F:hydrolase activity"/>
    <property type="evidence" value="ECO:0007669"/>
    <property type="project" value="UniProtKB-KW"/>
</dbReference>
<evidence type="ECO:0000313" key="3">
    <source>
        <dbReference type="Proteomes" id="UP000178870"/>
    </source>
</evidence>
<comment type="caution">
    <text evidence="2">The sequence shown here is derived from an EMBL/GenBank/DDBJ whole genome shotgun (WGS) entry which is preliminary data.</text>
</comment>
<protein>
    <recommendedName>
        <fullName evidence="4">Sortase</fullName>
    </recommendedName>
</protein>
<evidence type="ECO:0000313" key="2">
    <source>
        <dbReference type="EMBL" id="OGM33407.1"/>
    </source>
</evidence>
<gene>
    <name evidence="2" type="ORF">A2803_04380</name>
</gene>
<dbReference type="Proteomes" id="UP000178870">
    <property type="component" value="Unassembled WGS sequence"/>
</dbReference>
<dbReference type="InterPro" id="IPR023365">
    <property type="entry name" value="Sortase_dom-sf"/>
</dbReference>
<keyword evidence="1" id="KW-0378">Hydrolase</keyword>
<dbReference type="NCBIfam" id="TIGR01076">
    <property type="entry name" value="sortase_fam"/>
    <property type="match status" value="1"/>
</dbReference>
<dbReference type="Pfam" id="PF04203">
    <property type="entry name" value="Sortase"/>
    <property type="match status" value="1"/>
</dbReference>
<dbReference type="InterPro" id="IPR005754">
    <property type="entry name" value="Sortase"/>
</dbReference>
<reference evidence="2 3" key="1">
    <citation type="journal article" date="2016" name="Nat. Commun.">
        <title>Thousands of microbial genomes shed light on interconnected biogeochemical processes in an aquifer system.</title>
        <authorList>
            <person name="Anantharaman K."/>
            <person name="Brown C.T."/>
            <person name="Hug L.A."/>
            <person name="Sharon I."/>
            <person name="Castelle C.J."/>
            <person name="Probst A.J."/>
            <person name="Thomas B.C."/>
            <person name="Singh A."/>
            <person name="Wilkins M.J."/>
            <person name="Karaoz U."/>
            <person name="Brodie E.L."/>
            <person name="Williams K.H."/>
            <person name="Hubbard S.S."/>
            <person name="Banfield J.F."/>
        </authorList>
    </citation>
    <scope>NUCLEOTIDE SEQUENCE [LARGE SCALE GENOMIC DNA]</scope>
</reference>
<evidence type="ECO:0008006" key="4">
    <source>
        <dbReference type="Google" id="ProtNLM"/>
    </source>
</evidence>
<accession>A0A1F7Z1H2</accession>
<sequence>MRKSAFKLIGLTSGILGFLVLAFVTLPIVSYNLADGTRFKEYLSPVPEGEVFASEKVDYTKASNWFKAADFDVSEVSKVRYYTLSIPKLGIENATVAIGGEDLTESLIQYPGTALPGKRGNAVIFGHSILPQFFNPKDYLSIFSTLPTMKKGDKLEIRYDGITYSYNVEELFEVSPTDLEILAQNITDSYVTLITCTPPGHPLRPKRLIVRARLDPLGTISDNGKSTWN</sequence>
<proteinExistence type="predicted"/>
<organism evidence="2 3">
    <name type="scientific">Candidatus Woesebacteria bacterium RIFCSPHIGHO2_01_FULL_44_21</name>
    <dbReference type="NCBI Taxonomy" id="1802503"/>
    <lineage>
        <taxon>Bacteria</taxon>
        <taxon>Candidatus Woeseibacteriota</taxon>
    </lineage>
</organism>